<dbReference type="RefSeq" id="WP_323575602.1">
    <property type="nucleotide sequence ID" value="NZ_JAYGJQ010000001.1"/>
</dbReference>
<accession>A0ABU5VSC8</accession>
<sequence length="256" mass="29749">MKLLFIKFLFVSYVLIFNSSWAKGPLVVKVGATEFPPYIEVSSDGKVTGIIKETIDYMNAAQNDYKFVAIPASAMRRHENFKKKFFDVSFYDNIEWGWDKTKADASKVFMRGKEVYIARAKKGRAEEYFKDFKNKTMVGMLGYHYGFANFNSDPAYLRKTFNMQSSTSNESSIKMILYERGDIAVVSDAFLNWYLGRHPEARAKLLISKKVDQNYSHTIIVRKDIRPTITEINKLLTMFRHSKEFKSIEYRYGVTP</sequence>
<reference evidence="1 2" key="1">
    <citation type="submission" date="2023-11" db="EMBL/GenBank/DDBJ databases">
        <title>A Novel Polar Bacteriovorax (B. antarcticus) Isolated from the Biocrust in Antarctica.</title>
        <authorList>
            <person name="Mun W."/>
            <person name="Choi S.Y."/>
            <person name="Mitchell R.J."/>
        </authorList>
    </citation>
    <scope>NUCLEOTIDE SEQUENCE [LARGE SCALE GENOMIC DNA]</scope>
    <source>
        <strain evidence="1 2">PP10</strain>
    </source>
</reference>
<keyword evidence="2" id="KW-1185">Reference proteome</keyword>
<name>A0ABU5VSC8_9BACT</name>
<dbReference type="SUPFAM" id="SSF53850">
    <property type="entry name" value="Periplasmic binding protein-like II"/>
    <property type="match status" value="1"/>
</dbReference>
<dbReference type="EMBL" id="JAYGJQ010000001">
    <property type="protein sequence ID" value="MEA9355959.1"/>
    <property type="molecule type" value="Genomic_DNA"/>
</dbReference>
<evidence type="ECO:0000313" key="1">
    <source>
        <dbReference type="EMBL" id="MEA9355959.1"/>
    </source>
</evidence>
<gene>
    <name evidence="1" type="ORF">SHI21_07095</name>
</gene>
<protein>
    <submittedName>
        <fullName evidence="1">Transporter substrate-binding domain-containing protein</fullName>
    </submittedName>
</protein>
<dbReference type="Gene3D" id="3.40.190.10">
    <property type="entry name" value="Periplasmic binding protein-like II"/>
    <property type="match status" value="2"/>
</dbReference>
<dbReference type="Proteomes" id="UP001302274">
    <property type="component" value="Unassembled WGS sequence"/>
</dbReference>
<comment type="caution">
    <text evidence="1">The sequence shown here is derived from an EMBL/GenBank/DDBJ whole genome shotgun (WGS) entry which is preliminary data.</text>
</comment>
<organism evidence="1 2">
    <name type="scientific">Bacteriovorax antarcticus</name>
    <dbReference type="NCBI Taxonomy" id="3088717"/>
    <lineage>
        <taxon>Bacteria</taxon>
        <taxon>Pseudomonadati</taxon>
        <taxon>Bdellovibrionota</taxon>
        <taxon>Bacteriovoracia</taxon>
        <taxon>Bacteriovoracales</taxon>
        <taxon>Bacteriovoracaceae</taxon>
        <taxon>Bacteriovorax</taxon>
    </lineage>
</organism>
<proteinExistence type="predicted"/>
<evidence type="ECO:0000313" key="2">
    <source>
        <dbReference type="Proteomes" id="UP001302274"/>
    </source>
</evidence>